<comment type="caution">
    <text evidence="1">The sequence shown here is derived from an EMBL/GenBank/DDBJ whole genome shotgun (WGS) entry which is preliminary data.</text>
</comment>
<dbReference type="Pfam" id="PF01816">
    <property type="entry name" value="LRV"/>
    <property type="match status" value="1"/>
</dbReference>
<dbReference type="Proteomes" id="UP000286287">
    <property type="component" value="Unassembled WGS sequence"/>
</dbReference>
<proteinExistence type="predicted"/>
<keyword evidence="2" id="KW-1185">Reference proteome</keyword>
<evidence type="ECO:0000313" key="2">
    <source>
        <dbReference type="Proteomes" id="UP000286287"/>
    </source>
</evidence>
<organism evidence="1 2">
    <name type="scientific">Deinococcus cavernae</name>
    <dbReference type="NCBI Taxonomy" id="2320857"/>
    <lineage>
        <taxon>Bacteria</taxon>
        <taxon>Thermotogati</taxon>
        <taxon>Deinococcota</taxon>
        <taxon>Deinococci</taxon>
        <taxon>Deinococcales</taxon>
        <taxon>Deinococcaceae</taxon>
        <taxon>Deinococcus</taxon>
    </lineage>
</organism>
<sequence length="216" mass="22838">MAGETEHSPGSTVLRPGSTASELSFLAVHGDAPVRAGVAAHPNTPAELLGQLAAEFPAEVLGNPAWPLLRLAQPNLLKAWPDAAVLALLRLPQAPEWFRYHAAKSDSLEVQVALARHPALSPAEIDQLARHSAWVVRARIAARTDVSAELLHTLAHDPDYGVRLALASRSDLPASSVAALRRDPSHFVRQVISKPSDPASAPCCSCCACGRAEISA</sequence>
<reference evidence="1 2" key="1">
    <citation type="submission" date="2018-09" db="EMBL/GenBank/DDBJ databases">
        <authorList>
            <person name="Zhu H."/>
        </authorList>
    </citation>
    <scope>NUCLEOTIDE SEQUENCE [LARGE SCALE GENOMIC DNA]</scope>
    <source>
        <strain evidence="1 2">K2S05-167</strain>
    </source>
</reference>
<dbReference type="InterPro" id="IPR016024">
    <property type="entry name" value="ARM-type_fold"/>
</dbReference>
<dbReference type="InterPro" id="IPR011989">
    <property type="entry name" value="ARM-like"/>
</dbReference>
<gene>
    <name evidence="1" type="ORF">D3875_09395</name>
</gene>
<dbReference type="Gene3D" id="1.25.10.10">
    <property type="entry name" value="Leucine-rich Repeat Variant"/>
    <property type="match status" value="1"/>
</dbReference>
<dbReference type="InterPro" id="IPR004830">
    <property type="entry name" value="LRR_variant"/>
</dbReference>
<dbReference type="SUPFAM" id="SSF48371">
    <property type="entry name" value="ARM repeat"/>
    <property type="match status" value="1"/>
</dbReference>
<accession>A0A418V6Q4</accession>
<dbReference type="EMBL" id="QYUJ01000014">
    <property type="protein sequence ID" value="RJF71750.1"/>
    <property type="molecule type" value="Genomic_DNA"/>
</dbReference>
<name>A0A418V6Q4_9DEIO</name>
<dbReference type="AlphaFoldDB" id="A0A418V6Q4"/>
<protein>
    <recommendedName>
        <fullName evidence="3">Leucine rich repeat variant</fullName>
    </recommendedName>
</protein>
<evidence type="ECO:0000313" key="1">
    <source>
        <dbReference type="EMBL" id="RJF71750.1"/>
    </source>
</evidence>
<evidence type="ECO:0008006" key="3">
    <source>
        <dbReference type="Google" id="ProtNLM"/>
    </source>
</evidence>